<evidence type="ECO:0000256" key="10">
    <source>
        <dbReference type="SAM" id="Phobius"/>
    </source>
</evidence>
<sequence length="681" mass="79650">MSTDYFNIVNRSYTDKKKTDDNEDVFLADTKLKQVKHKRIRNGSTYIPRTEDYFATRYQYILFSVLMANDSSFIQYLFTHSLFISGGGFLIIYIFTTILIGIPIIYVEIFLGRYTKKSSSQMYRMSPFFLGFCVSVLAINVFHQAKQSSEYSRFIAQFLDLMSDKSMYDKCDDKNTSWCYDYKIRGKVNDECVRSFMGMNCTKLGIIAYPFQYAYYNTYGATDHVHYPQIKVFIVIGIIWFVVWLLSFRGIRGLGYSLNITFICQLSICVVSFIIIFTLEGYEDGIYHLLEIDYSSITHIADVWLSVWFCVINLGLIIPSGYMTFAAYSTSGRGVGMDCMIITLFIALYGIFMTLFFYCLTGTLARAIGCCMECVVVPGRGIYQAMIPELFSYIDSPSILFILYFMSLFLNDIIGMTMCAYGIILSLFDFFPKLQNFRFYVWIISCTLMAATSMGLYGRLESVREWIPVTQAVYTEYIVGLCLNIEAIILFYVYGVSRLTDDILFYTGEPPVKFLRMMWALIPILLFVCNILMWLNRYLLSIYNDIIENNEKEIRRVRFNAGLFYLAIFCFGLFTCIWYYLINIEKKNFFIHLLKPQYHWGPPDQLVRKERKHFYPRISIRSQVQYPRSNKLFVVSAITEREQPTSTEMVENEQTKKGKIFEDRHFFFNIGVDRFTKNKRK</sequence>
<dbReference type="AlphaFoldDB" id="A0A1W4WU71"/>
<evidence type="ECO:0000256" key="4">
    <source>
        <dbReference type="ARBA" id="ARBA00022692"/>
    </source>
</evidence>
<accession>A0A1W4WU71</accession>
<feature type="transmembrane region" description="Helical" evidence="10">
    <location>
        <begin position="439"/>
        <end position="457"/>
    </location>
</feature>
<keyword evidence="8" id="KW-0479">Metal-binding</keyword>
<dbReference type="GO" id="GO:0035725">
    <property type="term" value="P:sodium ion transmembrane transport"/>
    <property type="evidence" value="ECO:0007669"/>
    <property type="project" value="TreeGrafter"/>
</dbReference>
<keyword evidence="3" id="KW-0813">Transport</keyword>
<name>A0A1W4WU71_AGRPL</name>
<dbReference type="GeneID" id="108736198"/>
<feature type="transmembrane region" description="Helical" evidence="10">
    <location>
        <begin position="562"/>
        <end position="582"/>
    </location>
</feature>
<evidence type="ECO:0000256" key="7">
    <source>
        <dbReference type="ARBA" id="ARBA00023136"/>
    </source>
</evidence>
<evidence type="ECO:0000256" key="8">
    <source>
        <dbReference type="PIRSR" id="PIRSR600175-1"/>
    </source>
</evidence>
<comment type="subcellular location">
    <subcellularLocation>
        <location evidence="1">Membrane</location>
        <topology evidence="1">Multi-pass membrane protein</topology>
    </subcellularLocation>
</comment>
<feature type="transmembrane region" description="Helical" evidence="10">
    <location>
        <begin position="477"/>
        <end position="496"/>
    </location>
</feature>
<feature type="transmembrane region" description="Helical" evidence="10">
    <location>
        <begin position="340"/>
        <end position="358"/>
    </location>
</feature>
<dbReference type="GO" id="GO:0046872">
    <property type="term" value="F:metal ion binding"/>
    <property type="evidence" value="ECO:0007669"/>
    <property type="project" value="UniProtKB-KW"/>
</dbReference>
<evidence type="ECO:0000256" key="9">
    <source>
        <dbReference type="PIRSR" id="PIRSR600175-2"/>
    </source>
</evidence>
<feature type="transmembrane region" description="Helical" evidence="10">
    <location>
        <begin position="260"/>
        <end position="279"/>
    </location>
</feature>
<feature type="transmembrane region" description="Helical" evidence="10">
    <location>
        <begin position="303"/>
        <end position="328"/>
    </location>
</feature>
<evidence type="ECO:0000313" key="11">
    <source>
        <dbReference type="Proteomes" id="UP000192223"/>
    </source>
</evidence>
<feature type="binding site" evidence="8">
    <location>
        <position position="68"/>
    </location>
    <ligand>
        <name>Na(+)</name>
        <dbReference type="ChEBI" id="CHEBI:29101"/>
        <label>1</label>
    </ligand>
</feature>
<feature type="transmembrane region" description="Helical" evidence="10">
    <location>
        <begin position="58"/>
        <end position="78"/>
    </location>
</feature>
<protein>
    <submittedName>
        <fullName evidence="12">Sodium- and chloride-dependent GABA transporter 1-like</fullName>
    </submittedName>
</protein>
<dbReference type="SUPFAM" id="SSF161070">
    <property type="entry name" value="SNF-like"/>
    <property type="match status" value="1"/>
</dbReference>
<evidence type="ECO:0000313" key="12">
    <source>
        <dbReference type="RefSeq" id="XP_018324047.1"/>
    </source>
</evidence>
<dbReference type="GO" id="GO:0015293">
    <property type="term" value="F:symporter activity"/>
    <property type="evidence" value="ECO:0007669"/>
    <property type="project" value="UniProtKB-KW"/>
</dbReference>
<dbReference type="InterPro" id="IPR000175">
    <property type="entry name" value="Na/ntran_symport"/>
</dbReference>
<dbReference type="Pfam" id="PF00209">
    <property type="entry name" value="SNF"/>
    <property type="match status" value="1"/>
</dbReference>
<evidence type="ECO:0000256" key="5">
    <source>
        <dbReference type="ARBA" id="ARBA00022847"/>
    </source>
</evidence>
<keyword evidence="7 10" id="KW-0472">Membrane</keyword>
<reference evidence="12" key="1">
    <citation type="submission" date="2025-08" db="UniProtKB">
        <authorList>
            <consortium name="RefSeq"/>
        </authorList>
    </citation>
    <scope>IDENTIFICATION</scope>
    <source>
        <tissue evidence="12">Entire body</tissue>
    </source>
</reference>
<dbReference type="InterPro" id="IPR037272">
    <property type="entry name" value="SNS_sf"/>
</dbReference>
<dbReference type="PROSITE" id="PS50267">
    <property type="entry name" value="NA_NEUROTRAN_SYMP_3"/>
    <property type="match status" value="1"/>
</dbReference>
<feature type="transmembrane region" description="Helical" evidence="10">
    <location>
        <begin position="390"/>
        <end position="407"/>
    </location>
</feature>
<dbReference type="KEGG" id="apln:108736198"/>
<feature type="transmembrane region" description="Helical" evidence="10">
    <location>
        <begin position="413"/>
        <end position="432"/>
    </location>
</feature>
<gene>
    <name evidence="12" type="primary">LOC108736198</name>
</gene>
<keyword evidence="5" id="KW-0769">Symport</keyword>
<evidence type="ECO:0000256" key="2">
    <source>
        <dbReference type="ARBA" id="ARBA00006459"/>
    </source>
</evidence>
<dbReference type="GO" id="GO:0006865">
    <property type="term" value="P:amino acid transport"/>
    <property type="evidence" value="ECO:0007669"/>
    <property type="project" value="TreeGrafter"/>
</dbReference>
<keyword evidence="6 10" id="KW-1133">Transmembrane helix</keyword>
<feature type="transmembrane region" description="Helical" evidence="10">
    <location>
        <begin position="123"/>
        <end position="142"/>
    </location>
</feature>
<feature type="transmembrane region" description="Helical" evidence="10">
    <location>
        <begin position="230"/>
        <end position="248"/>
    </location>
</feature>
<organism evidence="11 12">
    <name type="scientific">Agrilus planipennis</name>
    <name type="common">Emerald ash borer</name>
    <name type="synonym">Agrilus marcopoli</name>
    <dbReference type="NCBI Taxonomy" id="224129"/>
    <lineage>
        <taxon>Eukaryota</taxon>
        <taxon>Metazoa</taxon>
        <taxon>Ecdysozoa</taxon>
        <taxon>Arthropoda</taxon>
        <taxon>Hexapoda</taxon>
        <taxon>Insecta</taxon>
        <taxon>Pterygota</taxon>
        <taxon>Neoptera</taxon>
        <taxon>Endopterygota</taxon>
        <taxon>Coleoptera</taxon>
        <taxon>Polyphaga</taxon>
        <taxon>Elateriformia</taxon>
        <taxon>Buprestoidea</taxon>
        <taxon>Buprestidae</taxon>
        <taxon>Agrilinae</taxon>
        <taxon>Agrilus</taxon>
    </lineage>
</organism>
<dbReference type="OrthoDB" id="6756744at2759"/>
<dbReference type="RefSeq" id="XP_018324047.1">
    <property type="nucleotide sequence ID" value="XM_018468545.1"/>
</dbReference>
<evidence type="ECO:0000256" key="1">
    <source>
        <dbReference type="ARBA" id="ARBA00004141"/>
    </source>
</evidence>
<keyword evidence="4 10" id="KW-0812">Transmembrane</keyword>
<dbReference type="Proteomes" id="UP000192223">
    <property type="component" value="Unplaced"/>
</dbReference>
<dbReference type="GO" id="GO:0005886">
    <property type="term" value="C:plasma membrane"/>
    <property type="evidence" value="ECO:0007669"/>
    <property type="project" value="TreeGrafter"/>
</dbReference>
<comment type="similarity">
    <text evidence="2">Belongs to the sodium:neurotransmitter symporter (SNF) (TC 2.A.22) family.</text>
</comment>
<dbReference type="PANTHER" id="PTHR11616">
    <property type="entry name" value="SODIUM/CHLORIDE DEPENDENT TRANSPORTER"/>
    <property type="match status" value="1"/>
</dbReference>
<feature type="disulfide bond" evidence="9">
    <location>
        <begin position="171"/>
        <end position="179"/>
    </location>
</feature>
<feature type="transmembrane region" description="Helical" evidence="10">
    <location>
        <begin position="90"/>
        <end position="111"/>
    </location>
</feature>
<feature type="transmembrane region" description="Helical" evidence="10">
    <location>
        <begin position="517"/>
        <end position="535"/>
    </location>
</feature>
<dbReference type="InParanoid" id="A0A1W4WU71"/>
<proteinExistence type="inferred from homology"/>
<keyword evidence="8" id="KW-0915">Sodium</keyword>
<dbReference type="PANTHER" id="PTHR11616:SF240">
    <property type="entry name" value="BLOATED TUBULES, ISOFORM B-RELATED"/>
    <property type="match status" value="1"/>
</dbReference>
<keyword evidence="11" id="KW-1185">Reference proteome</keyword>
<evidence type="ECO:0000256" key="6">
    <source>
        <dbReference type="ARBA" id="ARBA00022989"/>
    </source>
</evidence>
<evidence type="ECO:0000256" key="3">
    <source>
        <dbReference type="ARBA" id="ARBA00022448"/>
    </source>
</evidence>
<keyword evidence="9" id="KW-1015">Disulfide bond</keyword>